<comment type="caution">
    <text evidence="1">The sequence shown here is derived from an EMBL/GenBank/DDBJ whole genome shotgun (WGS) entry which is preliminary data.</text>
</comment>
<dbReference type="Proteomes" id="UP000823612">
    <property type="component" value="Unassembled WGS sequence"/>
</dbReference>
<gene>
    <name evidence="1" type="ORF">IAB08_08195</name>
</gene>
<reference evidence="1" key="1">
    <citation type="submission" date="2020-10" db="EMBL/GenBank/DDBJ databases">
        <authorList>
            <person name="Gilroy R."/>
        </authorList>
    </citation>
    <scope>NUCLEOTIDE SEQUENCE</scope>
    <source>
        <strain evidence="1">2889</strain>
    </source>
</reference>
<evidence type="ECO:0008006" key="3">
    <source>
        <dbReference type="Google" id="ProtNLM"/>
    </source>
</evidence>
<proteinExistence type="predicted"/>
<accession>A0A9D9H1V2</accession>
<reference evidence="1" key="2">
    <citation type="journal article" date="2021" name="PeerJ">
        <title>Extensive microbial diversity within the chicken gut microbiome revealed by metagenomics and culture.</title>
        <authorList>
            <person name="Gilroy R."/>
            <person name="Ravi A."/>
            <person name="Getino M."/>
            <person name="Pursley I."/>
            <person name="Horton D.L."/>
            <person name="Alikhan N.F."/>
            <person name="Baker D."/>
            <person name="Gharbi K."/>
            <person name="Hall N."/>
            <person name="Watson M."/>
            <person name="Adriaenssens E.M."/>
            <person name="Foster-Nyarko E."/>
            <person name="Jarju S."/>
            <person name="Secka A."/>
            <person name="Antonio M."/>
            <person name="Oren A."/>
            <person name="Chaudhuri R.R."/>
            <person name="La Ragione R."/>
            <person name="Hildebrand F."/>
            <person name="Pallen M.J."/>
        </authorList>
    </citation>
    <scope>NUCLEOTIDE SEQUENCE</scope>
    <source>
        <strain evidence="1">2889</strain>
    </source>
</reference>
<evidence type="ECO:0000313" key="2">
    <source>
        <dbReference type="Proteomes" id="UP000823612"/>
    </source>
</evidence>
<dbReference type="AlphaFoldDB" id="A0A9D9H1V2"/>
<evidence type="ECO:0000313" key="1">
    <source>
        <dbReference type="EMBL" id="MBO8433251.1"/>
    </source>
</evidence>
<dbReference type="EMBL" id="JADIMZ010000121">
    <property type="protein sequence ID" value="MBO8433251.1"/>
    <property type="molecule type" value="Genomic_DNA"/>
</dbReference>
<organism evidence="1 2">
    <name type="scientific">Candidatus Pullibacteroides excrementavium</name>
    <dbReference type="NCBI Taxonomy" id="2840905"/>
    <lineage>
        <taxon>Bacteria</taxon>
        <taxon>Pseudomonadati</taxon>
        <taxon>Bacteroidota</taxon>
        <taxon>Bacteroidia</taxon>
        <taxon>Bacteroidales</taxon>
        <taxon>Candidatus Pullibacteroides</taxon>
    </lineage>
</organism>
<sequence>MPFGLQAAYAGEEPGWLSTAGNPALTMLNPQPQAPFLFAGCLARMGFIKENAVYSLDAGLLHGKNAWTLHYQYKGYPVLNQQQSGLGYARNFLPGFSAGIGIAYLTSNKIEDRARENLLELRFSTAFQHKIWSFNFKARYPVVLRSEQRKEWNRALSLQIGTAIRVFDQIQIGADLYKDLRYPLQAGIALGYLFKERFLIYGQTRINPLAYQLGFAYTRPALHIEVNCGYNPPLGFESSAGVVWKHLFNPRKKSTRPDS</sequence>
<name>A0A9D9H1V2_9BACT</name>
<protein>
    <recommendedName>
        <fullName evidence="3">Type IX secretion system membrane protein PorP/SprF</fullName>
    </recommendedName>
</protein>